<accession>A0ACC2KLU6</accession>
<keyword evidence="2" id="KW-1185">Reference proteome</keyword>
<evidence type="ECO:0000313" key="2">
    <source>
        <dbReference type="Proteomes" id="UP001234297"/>
    </source>
</evidence>
<dbReference type="Proteomes" id="UP001234297">
    <property type="component" value="Chromosome 10"/>
</dbReference>
<protein>
    <submittedName>
        <fullName evidence="1">Uncharacterized protein</fullName>
    </submittedName>
</protein>
<dbReference type="EMBL" id="CM056818">
    <property type="protein sequence ID" value="KAJ8622115.1"/>
    <property type="molecule type" value="Genomic_DNA"/>
</dbReference>
<proteinExistence type="predicted"/>
<evidence type="ECO:0000313" key="1">
    <source>
        <dbReference type="EMBL" id="KAJ8622115.1"/>
    </source>
</evidence>
<gene>
    <name evidence="1" type="ORF">MRB53_030644</name>
</gene>
<reference evidence="1 2" key="1">
    <citation type="journal article" date="2022" name="Hortic Res">
        <title>A haplotype resolved chromosomal level avocado genome allows analysis of novel avocado genes.</title>
        <authorList>
            <person name="Nath O."/>
            <person name="Fletcher S.J."/>
            <person name="Hayward A."/>
            <person name="Shaw L.M."/>
            <person name="Masouleh A.K."/>
            <person name="Furtado A."/>
            <person name="Henry R.J."/>
            <person name="Mitter N."/>
        </authorList>
    </citation>
    <scope>NUCLEOTIDE SEQUENCE [LARGE SCALE GENOMIC DNA]</scope>
    <source>
        <strain evidence="2">cv. Hass</strain>
    </source>
</reference>
<name>A0ACC2KLU6_PERAE</name>
<comment type="caution">
    <text evidence="1">The sequence shown here is derived from an EMBL/GenBank/DDBJ whole genome shotgun (WGS) entry which is preliminary data.</text>
</comment>
<organism evidence="1 2">
    <name type="scientific">Persea americana</name>
    <name type="common">Avocado</name>
    <dbReference type="NCBI Taxonomy" id="3435"/>
    <lineage>
        <taxon>Eukaryota</taxon>
        <taxon>Viridiplantae</taxon>
        <taxon>Streptophyta</taxon>
        <taxon>Embryophyta</taxon>
        <taxon>Tracheophyta</taxon>
        <taxon>Spermatophyta</taxon>
        <taxon>Magnoliopsida</taxon>
        <taxon>Magnoliidae</taxon>
        <taxon>Laurales</taxon>
        <taxon>Lauraceae</taxon>
        <taxon>Persea</taxon>
    </lineage>
</organism>
<sequence length="210" mass="23565">MDLARRGHPVIDAGELMNDIRRYKLMGLQGSNRELMKEVLVKAYVIKKCPESGFHSWMIDGNVLLVDEAFPEMGALSFDFSVMSSAKMLFVKSSHTSKKIWVDNFIYKIASTTESLTGRDSLSRDQRLFVDVSAKSLEEKGVNIKGIDEVNVGVELDGTHFNQTSLKSGKKMVFWPFEMGLDPVHRELEDLGLWVVASDGSCVAIFCHQL</sequence>